<reference evidence="1 2" key="1">
    <citation type="submission" date="2021-05" db="EMBL/GenBank/DDBJ databases">
        <title>Ecology and evolution of chlamydial symbionts of arthropods.</title>
        <authorList>
            <person name="Halter T."/>
            <person name="Sixt B.S."/>
            <person name="Toenshoff E.R."/>
            <person name="Koestlbacher S."/>
            <person name="Schulz F."/>
            <person name="Kostanjsek R."/>
            <person name="Collingro A."/>
            <person name="Hendrickx F."/>
            <person name="Horn M."/>
        </authorList>
    </citation>
    <scope>NUCLEOTIDE SEQUENCE [LARGE SCALE GENOMIC DNA]</scope>
    <source>
        <strain evidence="1 2">15C</strain>
    </source>
</reference>
<evidence type="ECO:0000313" key="1">
    <source>
        <dbReference type="EMBL" id="QZA59008.1"/>
    </source>
</evidence>
<organism evidence="1 2">
    <name type="scientific">Candidatus Rhabdochlamydia porcellionis</name>
    <dbReference type="NCBI Taxonomy" id="225148"/>
    <lineage>
        <taxon>Bacteria</taxon>
        <taxon>Pseudomonadati</taxon>
        <taxon>Chlamydiota</taxon>
        <taxon>Chlamydiia</taxon>
        <taxon>Parachlamydiales</taxon>
        <taxon>Candidatus Rhabdochlamydiaceae</taxon>
        <taxon>Candidatus Rhabdochlamydia</taxon>
    </lineage>
</organism>
<name>A0ABX8Z0Q5_9BACT</name>
<sequence length="52" mass="5894">MLTSLYYTGKTHVPLDLCPIVSHLADMYLEPYLKDACDHAIKEAFKANSAFF</sequence>
<proteinExistence type="predicted"/>
<dbReference type="RefSeq" id="WP_194845088.1">
    <property type="nucleotide sequence ID" value="NZ_CP075585.1"/>
</dbReference>
<dbReference type="Proteomes" id="UP000822862">
    <property type="component" value="Chromosome"/>
</dbReference>
<evidence type="ECO:0008006" key="3">
    <source>
        <dbReference type="Google" id="ProtNLM"/>
    </source>
</evidence>
<protein>
    <recommendedName>
        <fullName evidence="3">BTB domain-containing protein</fullName>
    </recommendedName>
</protein>
<dbReference type="EMBL" id="CP075585">
    <property type="protein sequence ID" value="QZA59008.1"/>
    <property type="molecule type" value="Genomic_DNA"/>
</dbReference>
<keyword evidence="2" id="KW-1185">Reference proteome</keyword>
<accession>A0ABX8Z0Q5</accession>
<evidence type="ECO:0000313" key="2">
    <source>
        <dbReference type="Proteomes" id="UP000822862"/>
    </source>
</evidence>
<gene>
    <name evidence="1" type="ORF">RHAB15C_0000892</name>
</gene>